<dbReference type="EMBL" id="KN833902">
    <property type="protein sequence ID" value="KIK15190.1"/>
    <property type="molecule type" value="Genomic_DNA"/>
</dbReference>
<name>A0A0C9XS80_9AGAM</name>
<gene>
    <name evidence="1" type="ORF">PISMIDRAFT_16683</name>
</gene>
<dbReference type="Proteomes" id="UP000054018">
    <property type="component" value="Unassembled WGS sequence"/>
</dbReference>
<organism evidence="1 2">
    <name type="scientific">Pisolithus microcarpus 441</name>
    <dbReference type="NCBI Taxonomy" id="765257"/>
    <lineage>
        <taxon>Eukaryota</taxon>
        <taxon>Fungi</taxon>
        <taxon>Dikarya</taxon>
        <taxon>Basidiomycota</taxon>
        <taxon>Agaricomycotina</taxon>
        <taxon>Agaricomycetes</taxon>
        <taxon>Agaricomycetidae</taxon>
        <taxon>Boletales</taxon>
        <taxon>Sclerodermatineae</taxon>
        <taxon>Pisolithaceae</taxon>
        <taxon>Pisolithus</taxon>
    </lineage>
</organism>
<reference evidence="1 2" key="1">
    <citation type="submission" date="2014-04" db="EMBL/GenBank/DDBJ databases">
        <authorList>
            <consortium name="DOE Joint Genome Institute"/>
            <person name="Kuo A."/>
            <person name="Kohler A."/>
            <person name="Costa M.D."/>
            <person name="Nagy L.G."/>
            <person name="Floudas D."/>
            <person name="Copeland A."/>
            <person name="Barry K.W."/>
            <person name="Cichocki N."/>
            <person name="Veneault-Fourrey C."/>
            <person name="LaButti K."/>
            <person name="Lindquist E.A."/>
            <person name="Lipzen A."/>
            <person name="Lundell T."/>
            <person name="Morin E."/>
            <person name="Murat C."/>
            <person name="Sun H."/>
            <person name="Tunlid A."/>
            <person name="Henrissat B."/>
            <person name="Grigoriev I.V."/>
            <person name="Hibbett D.S."/>
            <person name="Martin F."/>
            <person name="Nordberg H.P."/>
            <person name="Cantor M.N."/>
            <person name="Hua S.X."/>
        </authorList>
    </citation>
    <scope>NUCLEOTIDE SEQUENCE [LARGE SCALE GENOMIC DNA]</scope>
    <source>
        <strain evidence="1 2">441</strain>
    </source>
</reference>
<reference evidence="2" key="2">
    <citation type="submission" date="2015-01" db="EMBL/GenBank/DDBJ databases">
        <title>Evolutionary Origins and Diversification of the Mycorrhizal Mutualists.</title>
        <authorList>
            <consortium name="DOE Joint Genome Institute"/>
            <consortium name="Mycorrhizal Genomics Consortium"/>
            <person name="Kohler A."/>
            <person name="Kuo A."/>
            <person name="Nagy L.G."/>
            <person name="Floudas D."/>
            <person name="Copeland A."/>
            <person name="Barry K.W."/>
            <person name="Cichocki N."/>
            <person name="Veneault-Fourrey C."/>
            <person name="LaButti K."/>
            <person name="Lindquist E.A."/>
            <person name="Lipzen A."/>
            <person name="Lundell T."/>
            <person name="Morin E."/>
            <person name="Murat C."/>
            <person name="Riley R."/>
            <person name="Ohm R."/>
            <person name="Sun H."/>
            <person name="Tunlid A."/>
            <person name="Henrissat B."/>
            <person name="Grigoriev I.V."/>
            <person name="Hibbett D.S."/>
            <person name="Martin F."/>
        </authorList>
    </citation>
    <scope>NUCLEOTIDE SEQUENCE [LARGE SCALE GENOMIC DNA]</scope>
    <source>
        <strain evidence="2">441</strain>
    </source>
</reference>
<sequence length="71" mass="7974">MPRFVFGSEGAEGAQDEELESVEAMVAETYQKLKVYQRSPRLKGFLDESTFGFPRFALSDTPKHCSPVSRS</sequence>
<dbReference type="AlphaFoldDB" id="A0A0C9XS80"/>
<accession>A0A0C9XS80</accession>
<evidence type="ECO:0000313" key="1">
    <source>
        <dbReference type="EMBL" id="KIK15190.1"/>
    </source>
</evidence>
<protein>
    <submittedName>
        <fullName evidence="1">Uncharacterized protein</fullName>
    </submittedName>
</protein>
<dbReference type="HOGENOM" id="CLU_2740983_0_0_1"/>
<evidence type="ECO:0000313" key="2">
    <source>
        <dbReference type="Proteomes" id="UP000054018"/>
    </source>
</evidence>
<keyword evidence="2" id="KW-1185">Reference proteome</keyword>
<proteinExistence type="predicted"/>